<dbReference type="PROSITE" id="PS50013">
    <property type="entry name" value="CHROMO_2"/>
    <property type="match status" value="1"/>
</dbReference>
<dbReference type="InterPro" id="IPR016197">
    <property type="entry name" value="Chromo-like_dom_sf"/>
</dbReference>
<reference evidence="2 3" key="1">
    <citation type="submission" date="2020-09" db="EMBL/GenBank/DDBJ databases">
        <authorList>
            <person name="Ashkenazy H."/>
        </authorList>
    </citation>
    <scope>NUCLEOTIDE SEQUENCE [LARGE SCALE GENOMIC DNA]</scope>
    <source>
        <strain evidence="3">cv. Cdm-0</strain>
    </source>
</reference>
<accession>A0A7G2EVH6</accession>
<protein>
    <submittedName>
        <fullName evidence="2">(thale cress) hypothetical protein</fullName>
    </submittedName>
</protein>
<dbReference type="SUPFAM" id="SSF54160">
    <property type="entry name" value="Chromo domain-like"/>
    <property type="match status" value="1"/>
</dbReference>
<feature type="domain" description="Chromo" evidence="1">
    <location>
        <begin position="289"/>
        <end position="349"/>
    </location>
</feature>
<dbReference type="AlphaFoldDB" id="A0A7G2EVH6"/>
<sequence length="349" mass="39514">MTGEKMFGVEGGESPEEDDTLSVPLAFMWKGTRAGRVARKAMAQRNNPNNPSLASPEKTLMVEARLEKTLMVEARLEKTEAVSSDLQKMMMQLMANQEKINQWLDQLCLTNQSGGSRDNVLTVEETPGPRGRNLGVSRRPLRWNRLVIEELEAEKPYVPKPFARTTSAPVLAIQNRSFGQNSRANQEYSPTRRSFKVNWSSFTNTEPRKGVLNPCRHYRESFFMGHRCKGNQRFKCLELEEGNAEQVEQDPLYKKIIQRYKAGILTDTGTGESIIDLPAIVTPKNVWDTKPEKVKAVRRVSPDSEVEVLIGWEGLPASEDTWEPATPFSAHAIGFHEEGHESWQSRKKV</sequence>
<dbReference type="Proteomes" id="UP000516314">
    <property type="component" value="Chromosome 4"/>
</dbReference>
<organism evidence="2 3">
    <name type="scientific">Arabidopsis thaliana</name>
    <name type="common">Mouse-ear cress</name>
    <dbReference type="NCBI Taxonomy" id="3702"/>
    <lineage>
        <taxon>Eukaryota</taxon>
        <taxon>Viridiplantae</taxon>
        <taxon>Streptophyta</taxon>
        <taxon>Embryophyta</taxon>
        <taxon>Tracheophyta</taxon>
        <taxon>Spermatophyta</taxon>
        <taxon>Magnoliopsida</taxon>
        <taxon>eudicotyledons</taxon>
        <taxon>Gunneridae</taxon>
        <taxon>Pentapetalae</taxon>
        <taxon>rosids</taxon>
        <taxon>malvids</taxon>
        <taxon>Brassicales</taxon>
        <taxon>Brassicaceae</taxon>
        <taxon>Camelineae</taxon>
        <taxon>Arabidopsis</taxon>
    </lineage>
</organism>
<gene>
    <name evidence="2" type="ORF">AT9943_LOCUS14944</name>
</gene>
<dbReference type="EMBL" id="LR881469">
    <property type="protein sequence ID" value="CAD5327235.1"/>
    <property type="molecule type" value="Genomic_DNA"/>
</dbReference>
<dbReference type="InterPro" id="IPR000953">
    <property type="entry name" value="Chromo/chromo_shadow_dom"/>
</dbReference>
<evidence type="ECO:0000259" key="1">
    <source>
        <dbReference type="PROSITE" id="PS50013"/>
    </source>
</evidence>
<dbReference type="Gene3D" id="2.40.50.40">
    <property type="match status" value="1"/>
</dbReference>
<name>A0A7G2EVH6_ARATH</name>
<proteinExistence type="predicted"/>
<evidence type="ECO:0000313" key="3">
    <source>
        <dbReference type="Proteomes" id="UP000516314"/>
    </source>
</evidence>
<evidence type="ECO:0000313" key="2">
    <source>
        <dbReference type="EMBL" id="CAD5327235.1"/>
    </source>
</evidence>